<gene>
    <name evidence="2" type="ORF">HIJ39_06960</name>
</gene>
<name>A0A7Y0L2H4_9FIRM</name>
<dbReference type="Proteomes" id="UP000533476">
    <property type="component" value="Unassembled WGS sequence"/>
</dbReference>
<protein>
    <recommendedName>
        <fullName evidence="4">Glycerophosphoryl diester phosphodiesterase membrane domain-containing protein</fullName>
    </recommendedName>
</protein>
<keyword evidence="1" id="KW-0472">Membrane</keyword>
<keyword evidence="3" id="KW-1185">Reference proteome</keyword>
<dbReference type="EMBL" id="JABBVZ010000016">
    <property type="protein sequence ID" value="NMP22088.1"/>
    <property type="molecule type" value="Genomic_DNA"/>
</dbReference>
<keyword evidence="1" id="KW-1133">Transmembrane helix</keyword>
<evidence type="ECO:0008006" key="4">
    <source>
        <dbReference type="Google" id="ProtNLM"/>
    </source>
</evidence>
<dbReference type="AlphaFoldDB" id="A0A7Y0L2H4"/>
<comment type="caution">
    <text evidence="2">The sequence shown here is derived from an EMBL/GenBank/DDBJ whole genome shotgun (WGS) entry which is preliminary data.</text>
</comment>
<keyword evidence="1" id="KW-0812">Transmembrane</keyword>
<evidence type="ECO:0000313" key="2">
    <source>
        <dbReference type="EMBL" id="NMP22088.1"/>
    </source>
</evidence>
<organism evidence="2 3">
    <name type="scientific">Sulfobacillus harzensis</name>
    <dbReference type="NCBI Taxonomy" id="2729629"/>
    <lineage>
        <taxon>Bacteria</taxon>
        <taxon>Bacillati</taxon>
        <taxon>Bacillota</taxon>
        <taxon>Clostridia</taxon>
        <taxon>Eubacteriales</taxon>
        <taxon>Clostridiales Family XVII. Incertae Sedis</taxon>
        <taxon>Sulfobacillus</taxon>
    </lineage>
</organism>
<evidence type="ECO:0000256" key="1">
    <source>
        <dbReference type="SAM" id="Phobius"/>
    </source>
</evidence>
<feature type="transmembrane region" description="Helical" evidence="1">
    <location>
        <begin position="125"/>
        <end position="149"/>
    </location>
</feature>
<accession>A0A7Y0L2H4</accession>
<feature type="transmembrane region" description="Helical" evidence="1">
    <location>
        <begin position="76"/>
        <end position="97"/>
    </location>
</feature>
<sequence>MYLIRESWRELWQRNRGGGVLMLAFWYTMLTTFYQYLVISRLGPSFPKSFSKFLSHPGTTAVLPHLSSSLLFKLGLVYLTFILIIWPFALGGLYGGIAEAMKKRPDYTPILSFFRFGYHEFWRGLAQVVLALLYFALTLVVLGFLYAGLGSMGPIGTTLFVILFFAILVWTMGTVLFWFGHTFGTGLPPSTGFIPALRWAATHLSRLYTEVLLLIGLLIAALLVIDMLAAVPVIGVLVMIIGEGMIIPAFLAIYALLMYRQSEV</sequence>
<dbReference type="RefSeq" id="WP_169098078.1">
    <property type="nucleotide sequence ID" value="NZ_JABBVZ010000016.1"/>
</dbReference>
<reference evidence="2 3" key="1">
    <citation type="submission" date="2020-04" db="EMBL/GenBank/DDBJ databases">
        <authorList>
            <person name="Zhang R."/>
            <person name="Schippers A."/>
        </authorList>
    </citation>
    <scope>NUCLEOTIDE SEQUENCE [LARGE SCALE GENOMIC DNA]</scope>
    <source>
        <strain evidence="2 3">DSM 109850</strain>
    </source>
</reference>
<feature type="transmembrane region" description="Helical" evidence="1">
    <location>
        <begin position="20"/>
        <end position="39"/>
    </location>
</feature>
<proteinExistence type="predicted"/>
<feature type="transmembrane region" description="Helical" evidence="1">
    <location>
        <begin position="207"/>
        <end position="225"/>
    </location>
</feature>
<evidence type="ECO:0000313" key="3">
    <source>
        <dbReference type="Proteomes" id="UP000533476"/>
    </source>
</evidence>
<feature type="transmembrane region" description="Helical" evidence="1">
    <location>
        <begin position="231"/>
        <end position="257"/>
    </location>
</feature>
<feature type="transmembrane region" description="Helical" evidence="1">
    <location>
        <begin position="155"/>
        <end position="179"/>
    </location>
</feature>